<keyword evidence="3" id="KW-1185">Reference proteome</keyword>
<name>A0AA45C8K0_9BACT</name>
<dbReference type="GO" id="GO:0016301">
    <property type="term" value="F:kinase activity"/>
    <property type="evidence" value="ECO:0007669"/>
    <property type="project" value="UniProtKB-KW"/>
</dbReference>
<dbReference type="InterPro" id="IPR005467">
    <property type="entry name" value="His_kinase_dom"/>
</dbReference>
<sequence>MATLETISDHIIDICENAVRSNSIECKLIIIESKDFFSFEVKDYGIGMNSEELNNALTPFYTTKKERKKKIGMGLPFLKFSCELTGGSFNIKTKPNNGTTVNATFVKTNIDCQPLGDLSNALYFVIYLDSKINWYIKRTFLDDGYEIDTKQLKNSFENIYDTPKFMLQIKQNIYNLEKELKGGF</sequence>
<dbReference type="EMBL" id="QGGI01000002">
    <property type="protein sequence ID" value="PWJ96190.1"/>
    <property type="molecule type" value="Genomic_DNA"/>
</dbReference>
<dbReference type="Gene3D" id="3.30.565.10">
    <property type="entry name" value="Histidine kinase-like ATPase, C-terminal domain"/>
    <property type="match status" value="1"/>
</dbReference>
<dbReference type="Pfam" id="PF02518">
    <property type="entry name" value="HATPase_c"/>
    <property type="match status" value="1"/>
</dbReference>
<evidence type="ECO:0000313" key="2">
    <source>
        <dbReference type="EMBL" id="PWJ96190.1"/>
    </source>
</evidence>
<reference evidence="2 3" key="1">
    <citation type="submission" date="2018-05" db="EMBL/GenBank/DDBJ databases">
        <title>Genomic Encyclopedia of Type Strains, Phase IV (KMG-IV): sequencing the most valuable type-strain genomes for metagenomic binning, comparative biology and taxonomic classification.</title>
        <authorList>
            <person name="Goeker M."/>
        </authorList>
    </citation>
    <scope>NUCLEOTIDE SEQUENCE [LARGE SCALE GENOMIC DNA]</scope>
    <source>
        <strain evidence="2 3">DSM 24906</strain>
    </source>
</reference>
<evidence type="ECO:0000259" key="1">
    <source>
        <dbReference type="PROSITE" id="PS50109"/>
    </source>
</evidence>
<dbReference type="RefSeq" id="WP_109603811.1">
    <property type="nucleotide sequence ID" value="NZ_QGGI01000002.1"/>
</dbReference>
<dbReference type="InterPro" id="IPR036890">
    <property type="entry name" value="HATPase_C_sf"/>
</dbReference>
<dbReference type="AlphaFoldDB" id="A0AA45C8K0"/>
<feature type="domain" description="Histidine kinase" evidence="1">
    <location>
        <begin position="1"/>
        <end position="109"/>
    </location>
</feature>
<dbReference type="Proteomes" id="UP000245921">
    <property type="component" value="Unassembled WGS sequence"/>
</dbReference>
<proteinExistence type="predicted"/>
<keyword evidence="2" id="KW-0418">Kinase</keyword>
<dbReference type="SMART" id="SM00387">
    <property type="entry name" value="HATPase_c"/>
    <property type="match status" value="1"/>
</dbReference>
<dbReference type="PROSITE" id="PS50109">
    <property type="entry name" value="HIS_KIN"/>
    <property type="match status" value="1"/>
</dbReference>
<organism evidence="2 3">
    <name type="scientific">Oceanotoga teriensis</name>
    <dbReference type="NCBI Taxonomy" id="515440"/>
    <lineage>
        <taxon>Bacteria</taxon>
        <taxon>Thermotogati</taxon>
        <taxon>Thermotogota</taxon>
        <taxon>Thermotogae</taxon>
        <taxon>Petrotogales</taxon>
        <taxon>Petrotogaceae</taxon>
        <taxon>Oceanotoga</taxon>
    </lineage>
</organism>
<protein>
    <submittedName>
        <fullName evidence="2">Histidine kinase/DNA gyrase B/HSP90-like ATPase</fullName>
    </submittedName>
</protein>
<gene>
    <name evidence="2" type="ORF">C7380_102101</name>
</gene>
<accession>A0AA45C8K0</accession>
<evidence type="ECO:0000313" key="3">
    <source>
        <dbReference type="Proteomes" id="UP000245921"/>
    </source>
</evidence>
<dbReference type="InterPro" id="IPR003594">
    <property type="entry name" value="HATPase_dom"/>
</dbReference>
<dbReference type="SUPFAM" id="SSF55874">
    <property type="entry name" value="ATPase domain of HSP90 chaperone/DNA topoisomerase II/histidine kinase"/>
    <property type="match status" value="1"/>
</dbReference>
<keyword evidence="2" id="KW-0808">Transferase</keyword>
<comment type="caution">
    <text evidence="2">The sequence shown here is derived from an EMBL/GenBank/DDBJ whole genome shotgun (WGS) entry which is preliminary data.</text>
</comment>